<dbReference type="InParanoid" id="D8PVV1"/>
<sequence>MHSSLIRVSARRTLVHAPRVRPLVARRNIFGLFNKKQPPAKKPEPVPILAPDDLFHPLSKSPFPEVRARAEVIQKLAPCPVCLEEHNHGEHSAETAEGEAPAKPKSVAFECPDCGWPTHCSEEHWKADTEHVKYCSRLRDANEDEHDLRSQRRFREFEMPGPQGYEDAISFANWDTFWYTRGFFSMDSERSRRHASKVLSYPITIGNVLHQYSNLTLNNQRLTPEGSRSMAAIRSTLHVPTGTPETPEHAAGKPQVRVFILGARGESSLPVHVWEQLTMLFPSSNLHIIFIGPQERPIYSPNVYMPKTPKPIPAQPYTRNAIQKYGAPSYTTPYTHALTVTGIRSSYTSDLHNEHFADTLDPYSDCFFLFSPGLGFPSPTAPSAADKVLQINSPTEWGGVLPTLLETKCPIFVTGFSPADLERDVRALATSEIANDFDWILTPGPNEFASLRWEVADFDPRVMIKLNYGIWGIRGKTREIQEKSSIFDVFAPRV</sequence>
<dbReference type="VEuPathDB" id="FungiDB:SCHCODRAFT_02607312"/>
<feature type="domain" description="Mitochondrial splicing suppressor 51 zinc-finger" evidence="1">
    <location>
        <begin position="79"/>
        <end position="148"/>
    </location>
</feature>
<proteinExistence type="predicted"/>
<dbReference type="Pfam" id="PF20179">
    <property type="entry name" value="MSS51_C"/>
    <property type="match status" value="1"/>
</dbReference>
<dbReference type="STRING" id="578458.D8PVV1"/>
<feature type="domain" description="Mitochondrial splicing suppressor 51-like C-terminal" evidence="2">
    <location>
        <begin position="202"/>
        <end position="455"/>
    </location>
</feature>
<name>D8PVV1_SCHCM</name>
<evidence type="ECO:0000313" key="4">
    <source>
        <dbReference type="Proteomes" id="UP000007431"/>
    </source>
</evidence>
<dbReference type="EMBL" id="GL377303">
    <property type="protein sequence ID" value="EFJ00102.1"/>
    <property type="molecule type" value="Genomic_DNA"/>
</dbReference>
<dbReference type="PANTHER" id="PTHR28069">
    <property type="entry name" value="GH20023P"/>
    <property type="match status" value="1"/>
</dbReference>
<gene>
    <name evidence="3" type="ORF">SCHCODRAFT_51066</name>
</gene>
<accession>D8PVV1</accession>
<dbReference type="PANTHER" id="PTHR28069:SF1">
    <property type="entry name" value="PROTEIN MSS51, MITOCHONDRIAL"/>
    <property type="match status" value="1"/>
</dbReference>
<evidence type="ECO:0000313" key="3">
    <source>
        <dbReference type="EMBL" id="EFJ00102.1"/>
    </source>
</evidence>
<organism evidence="4">
    <name type="scientific">Schizophyllum commune (strain H4-8 / FGSC 9210)</name>
    <name type="common">Split gill fungus</name>
    <dbReference type="NCBI Taxonomy" id="578458"/>
    <lineage>
        <taxon>Eukaryota</taxon>
        <taxon>Fungi</taxon>
        <taxon>Dikarya</taxon>
        <taxon>Basidiomycota</taxon>
        <taxon>Agaricomycotina</taxon>
        <taxon>Agaricomycetes</taxon>
        <taxon>Agaricomycetidae</taxon>
        <taxon>Agaricales</taxon>
        <taxon>Schizophyllaceae</taxon>
        <taxon>Schizophyllum</taxon>
    </lineage>
</organism>
<dbReference type="HOGENOM" id="CLU_033072_0_0_1"/>
<reference evidence="3 4" key="1">
    <citation type="journal article" date="2010" name="Nat. Biotechnol.">
        <title>Genome sequence of the model mushroom Schizophyllum commune.</title>
        <authorList>
            <person name="Ohm R.A."/>
            <person name="de Jong J.F."/>
            <person name="Lugones L.G."/>
            <person name="Aerts A."/>
            <person name="Kothe E."/>
            <person name="Stajich J.E."/>
            <person name="de Vries R.P."/>
            <person name="Record E."/>
            <person name="Levasseur A."/>
            <person name="Baker S.E."/>
            <person name="Bartholomew K.A."/>
            <person name="Coutinho P.M."/>
            <person name="Erdmann S."/>
            <person name="Fowler T.J."/>
            <person name="Gathman A.C."/>
            <person name="Lombard V."/>
            <person name="Henrissat B."/>
            <person name="Knabe N."/>
            <person name="Kuees U."/>
            <person name="Lilly W.W."/>
            <person name="Lindquist E."/>
            <person name="Lucas S."/>
            <person name="Magnuson J.K."/>
            <person name="Piumi F."/>
            <person name="Raudaskoski M."/>
            <person name="Salamov A."/>
            <person name="Schmutz J."/>
            <person name="Schwarze F.W.M.R."/>
            <person name="vanKuyk P.A."/>
            <person name="Horton J.S."/>
            <person name="Grigoriev I.V."/>
            <person name="Woesten H.A.B."/>
        </authorList>
    </citation>
    <scope>NUCLEOTIDE SEQUENCE [LARGE SCALE GENOMIC DNA]</scope>
    <source>
        <strain evidence="4">H4-8 / FGSC 9210</strain>
    </source>
</reference>
<dbReference type="InterPro" id="IPR032717">
    <property type="entry name" value="Mss51_Znf"/>
</dbReference>
<evidence type="ECO:0000259" key="1">
    <source>
        <dbReference type="Pfam" id="PF13824"/>
    </source>
</evidence>
<dbReference type="FunCoup" id="D8PVV1">
    <property type="interactions" value="67"/>
</dbReference>
<dbReference type="eggNOG" id="ENOG502QQBW">
    <property type="taxonomic scope" value="Eukaryota"/>
</dbReference>
<protein>
    <submittedName>
        <fullName evidence="3">Uncharacterized protein</fullName>
    </submittedName>
</protein>
<dbReference type="Proteomes" id="UP000007431">
    <property type="component" value="Unassembled WGS sequence"/>
</dbReference>
<dbReference type="InterPro" id="IPR046824">
    <property type="entry name" value="Mss51-like_C"/>
</dbReference>
<evidence type="ECO:0000259" key="2">
    <source>
        <dbReference type="Pfam" id="PF20179"/>
    </source>
</evidence>
<keyword evidence="4" id="KW-1185">Reference proteome</keyword>
<dbReference type="Pfam" id="PF13824">
    <property type="entry name" value="zf-Mss51"/>
    <property type="match status" value="1"/>
</dbReference>
<dbReference type="AlphaFoldDB" id="D8PVV1"/>
<dbReference type="OMA" id="CSEEHWA"/>